<dbReference type="OrthoDB" id="1193027at2759"/>
<feature type="region of interest" description="Disordered" evidence="3">
    <location>
        <begin position="141"/>
        <end position="163"/>
    </location>
</feature>
<dbReference type="AlphaFoldDB" id="A0A6G1INL5"/>
<evidence type="ECO:0000256" key="1">
    <source>
        <dbReference type="ARBA" id="ARBA00022669"/>
    </source>
</evidence>
<dbReference type="SMART" id="SM00270">
    <property type="entry name" value="ChtBD1"/>
    <property type="match status" value="1"/>
</dbReference>
<dbReference type="CDD" id="cd11618">
    <property type="entry name" value="ChtBD1_1"/>
    <property type="match status" value="1"/>
</dbReference>
<name>A0A6G1INL5_9PLEO</name>
<reference evidence="5" key="1">
    <citation type="journal article" date="2020" name="Stud. Mycol.">
        <title>101 Dothideomycetes genomes: a test case for predicting lifestyles and emergence of pathogens.</title>
        <authorList>
            <person name="Haridas S."/>
            <person name="Albert R."/>
            <person name="Binder M."/>
            <person name="Bloem J."/>
            <person name="Labutti K."/>
            <person name="Salamov A."/>
            <person name="Andreopoulos B."/>
            <person name="Baker S."/>
            <person name="Barry K."/>
            <person name="Bills G."/>
            <person name="Bluhm B."/>
            <person name="Cannon C."/>
            <person name="Castanera R."/>
            <person name="Culley D."/>
            <person name="Daum C."/>
            <person name="Ezra D."/>
            <person name="Gonzalez J."/>
            <person name="Henrissat B."/>
            <person name="Kuo A."/>
            <person name="Liang C."/>
            <person name="Lipzen A."/>
            <person name="Lutzoni F."/>
            <person name="Magnuson J."/>
            <person name="Mondo S."/>
            <person name="Nolan M."/>
            <person name="Ohm R."/>
            <person name="Pangilinan J."/>
            <person name="Park H.-J."/>
            <person name="Ramirez L."/>
            <person name="Alfaro M."/>
            <person name="Sun H."/>
            <person name="Tritt A."/>
            <person name="Yoshinaga Y."/>
            <person name="Zwiers L.-H."/>
            <person name="Turgeon B."/>
            <person name="Goodwin S."/>
            <person name="Spatafora J."/>
            <person name="Crous P."/>
            <person name="Grigoriev I."/>
        </authorList>
    </citation>
    <scope>NUCLEOTIDE SEQUENCE</scope>
    <source>
        <strain evidence="5">CBS 122367</strain>
    </source>
</reference>
<feature type="disulfide bond" evidence="2">
    <location>
        <begin position="72"/>
        <end position="86"/>
    </location>
</feature>
<feature type="compositionally biased region" description="Polar residues" evidence="3">
    <location>
        <begin position="1"/>
        <end position="19"/>
    </location>
</feature>
<evidence type="ECO:0000313" key="6">
    <source>
        <dbReference type="Proteomes" id="UP000799291"/>
    </source>
</evidence>
<dbReference type="Proteomes" id="UP000799291">
    <property type="component" value="Unassembled WGS sequence"/>
</dbReference>
<keyword evidence="6" id="KW-1185">Reference proteome</keyword>
<evidence type="ECO:0000259" key="4">
    <source>
        <dbReference type="PROSITE" id="PS50941"/>
    </source>
</evidence>
<proteinExistence type="predicted"/>
<dbReference type="InterPro" id="IPR036861">
    <property type="entry name" value="Endochitinase-like_sf"/>
</dbReference>
<keyword evidence="1 2" id="KW-0147">Chitin-binding</keyword>
<evidence type="ECO:0000313" key="5">
    <source>
        <dbReference type="EMBL" id="KAF2679836.1"/>
    </source>
</evidence>
<evidence type="ECO:0000256" key="2">
    <source>
        <dbReference type="PROSITE-ProRule" id="PRU00261"/>
    </source>
</evidence>
<keyword evidence="2" id="KW-1015">Disulfide bond</keyword>
<dbReference type="GO" id="GO:0008061">
    <property type="term" value="F:chitin binding"/>
    <property type="evidence" value="ECO:0007669"/>
    <property type="project" value="UniProtKB-UniRule"/>
</dbReference>
<sequence>MLTLHSPSTPARPSSTVNTSIPSPSPANSSPRPDSSLPDSPNPSPNNPKTSTNGKCGAFENATCLGTGYGPCCSQFGWCGHSSLHCGKRCQMQFGNCGEVEEVALEHETDYVFDGTGDAAPSTGTVNAGSSESAFTSASASASASSSERESVSMPTFPSTTAARDWDAGKTTLVKSPSAHVGIKPGKTGRLKSLKEILEEHYGKGAYEYLGGPDEGRGMDVGW</sequence>
<dbReference type="Gene3D" id="3.30.60.10">
    <property type="entry name" value="Endochitinase-like"/>
    <property type="match status" value="1"/>
</dbReference>
<protein>
    <submittedName>
        <fullName evidence="5">Carbohydrate-binding module family 18 protein</fullName>
    </submittedName>
</protein>
<dbReference type="InterPro" id="IPR001002">
    <property type="entry name" value="Chitin-bd_1"/>
</dbReference>
<feature type="region of interest" description="Disordered" evidence="3">
    <location>
        <begin position="1"/>
        <end position="53"/>
    </location>
</feature>
<feature type="domain" description="Chitin-binding type-1" evidence="4">
    <location>
        <begin position="53"/>
        <end position="99"/>
    </location>
</feature>
<gene>
    <name evidence="5" type="ORF">K458DRAFT_374262</name>
</gene>
<dbReference type="PROSITE" id="PS50941">
    <property type="entry name" value="CHIT_BIND_I_2"/>
    <property type="match status" value="1"/>
</dbReference>
<dbReference type="EMBL" id="MU005600">
    <property type="protein sequence ID" value="KAF2679836.1"/>
    <property type="molecule type" value="Genomic_DNA"/>
</dbReference>
<dbReference type="SUPFAM" id="SSF57016">
    <property type="entry name" value="Plant lectins/antimicrobial peptides"/>
    <property type="match status" value="1"/>
</dbReference>
<organism evidence="5 6">
    <name type="scientific">Lentithecium fluviatile CBS 122367</name>
    <dbReference type="NCBI Taxonomy" id="1168545"/>
    <lineage>
        <taxon>Eukaryota</taxon>
        <taxon>Fungi</taxon>
        <taxon>Dikarya</taxon>
        <taxon>Ascomycota</taxon>
        <taxon>Pezizomycotina</taxon>
        <taxon>Dothideomycetes</taxon>
        <taxon>Pleosporomycetidae</taxon>
        <taxon>Pleosporales</taxon>
        <taxon>Massarineae</taxon>
        <taxon>Lentitheciaceae</taxon>
        <taxon>Lentithecium</taxon>
    </lineage>
</organism>
<feature type="compositionally biased region" description="Low complexity" evidence="3">
    <location>
        <begin position="20"/>
        <end position="39"/>
    </location>
</feature>
<evidence type="ECO:0000256" key="3">
    <source>
        <dbReference type="SAM" id="MobiDB-lite"/>
    </source>
</evidence>
<comment type="caution">
    <text evidence="2">Lacks conserved residue(s) required for the propagation of feature annotation.</text>
</comment>
<accession>A0A6G1INL5</accession>